<dbReference type="RefSeq" id="WP_119141814.1">
    <property type="nucleotide sequence ID" value="NZ_CBCSFL010000007.1"/>
</dbReference>
<evidence type="ECO:0000313" key="4">
    <source>
        <dbReference type="EMBL" id="SYX90516.1"/>
    </source>
</evidence>
<protein>
    <submittedName>
        <fullName evidence="4">Indolepyruvate oxidoreductase subunit IorB</fullName>
        <ecNumber evidence="4">1.2.7.8</ecNumber>
    </submittedName>
</protein>
<dbReference type="Gene3D" id="3.40.50.970">
    <property type="match status" value="1"/>
</dbReference>
<dbReference type="InterPro" id="IPR019752">
    <property type="entry name" value="Pyrv/ketoisovalerate_OxRed_cat"/>
</dbReference>
<feature type="domain" description="Pyruvate/ketoisovalerate oxidoreductase catalytic" evidence="2">
    <location>
        <begin position="721"/>
        <end position="908"/>
    </location>
</feature>
<evidence type="ECO:0000256" key="1">
    <source>
        <dbReference type="ARBA" id="ARBA00023002"/>
    </source>
</evidence>
<dbReference type="OrthoDB" id="9803617at2"/>
<dbReference type="SUPFAM" id="SSF52518">
    <property type="entry name" value="Thiamin diphosphate-binding fold (THDP-binding)"/>
    <property type="match status" value="2"/>
</dbReference>
<dbReference type="InterPro" id="IPR002880">
    <property type="entry name" value="Pyrv_Fd/Flavodoxin_OxRdtase_N"/>
</dbReference>
<keyword evidence="4" id="KW-0670">Pyruvate</keyword>
<proteinExistence type="predicted"/>
<evidence type="ECO:0000313" key="5">
    <source>
        <dbReference type="Proteomes" id="UP000263595"/>
    </source>
</evidence>
<dbReference type="Gene3D" id="3.40.920.10">
    <property type="entry name" value="Pyruvate-ferredoxin oxidoreductase, PFOR, domain III"/>
    <property type="match status" value="1"/>
</dbReference>
<dbReference type="PANTHER" id="PTHR48084:SF3">
    <property type="entry name" value="SUBUNIT OF PYRUVATE:FLAVODOXIN OXIDOREDUCTASE"/>
    <property type="match status" value="1"/>
</dbReference>
<dbReference type="Pfam" id="PF20169">
    <property type="entry name" value="DUF6537"/>
    <property type="match status" value="1"/>
</dbReference>
<dbReference type="NCBIfam" id="NF009589">
    <property type="entry name" value="PRK13030.1"/>
    <property type="match status" value="1"/>
</dbReference>
<dbReference type="EMBL" id="UNOZ01000019">
    <property type="protein sequence ID" value="SYX90516.1"/>
    <property type="molecule type" value="Genomic_DNA"/>
</dbReference>
<dbReference type="InterPro" id="IPR051457">
    <property type="entry name" value="2-oxoacid:Fd_oxidoreductase"/>
</dbReference>
<dbReference type="Pfam" id="PF01558">
    <property type="entry name" value="POR"/>
    <property type="match status" value="1"/>
</dbReference>
<organism evidence="4 5">
    <name type="scientific">Pseudomonas reidholzensis</name>
    <dbReference type="NCBI Taxonomy" id="1785162"/>
    <lineage>
        <taxon>Bacteria</taxon>
        <taxon>Pseudomonadati</taxon>
        <taxon>Pseudomonadota</taxon>
        <taxon>Gammaproteobacteria</taxon>
        <taxon>Pseudomonadales</taxon>
        <taxon>Pseudomonadaceae</taxon>
        <taxon>Pseudomonas</taxon>
    </lineage>
</organism>
<dbReference type="InterPro" id="IPR029061">
    <property type="entry name" value="THDP-binding"/>
</dbReference>
<keyword evidence="5" id="KW-1185">Reference proteome</keyword>
<name>A0A383RVK2_9PSED</name>
<dbReference type="AlphaFoldDB" id="A0A383RVK2"/>
<evidence type="ECO:0000259" key="3">
    <source>
        <dbReference type="Pfam" id="PF20169"/>
    </source>
</evidence>
<keyword evidence="1 4" id="KW-0560">Oxidoreductase</keyword>
<dbReference type="InterPro" id="IPR046667">
    <property type="entry name" value="DUF6537"/>
</dbReference>
<reference evidence="5" key="1">
    <citation type="submission" date="2018-08" db="EMBL/GenBank/DDBJ databases">
        <authorList>
            <person name="Blom J."/>
        </authorList>
    </citation>
    <scope>NUCLEOTIDE SEQUENCE [LARGE SCALE GENOMIC DNA]</scope>
    <source>
        <strain evidence="5">CCOS 865</strain>
    </source>
</reference>
<dbReference type="EC" id="1.2.7.8" evidence="4"/>
<sequence>MTLKKVQLDDKYLLDEGRIFITGTQALVRLSMSQHLRDQQAGHNTAGFISGYRGSPLGGLDDQLGKAKQYLSAHNVLFQPGINEDLAATTLWGAQQAHLSGEGKFDGVFGMWYGKGPGVDRTGDAFRHANLAGTAALGGVLVLMGDDHTCESSSTCHQSEFAMVDAMIPVLSPAGVQEILDFGLIGWGLSRYSGCWVGIKCVKDTVEATATIDVDINRVQIVQPVDFVLPAEGLNIRQPDTPHAQEARLHRFKLGAARAFARVNGLDKCVVDSPQARLGVMTHGKSYLDVLQALQDLQLSEADAAALGLRLYKVGMVWPLEPAGAAQFCEGLDKVLVVEEKRSLLELQLKEQLYGRSSAPVIVGKLDEHAQVLFQSEMALDSNQVAIALGERLLELQDNAPLRARVERLRAYQPSKGNADLLSRSYYFCSGCPHSSSTVVPEGSKAYAGIGCHWMSQSMDRSTQGYTHMGGEGMVWVGEAPFSKRTHMFQNIGDGTYFHSGFLGIRAAVAAGTNITFKILFNDAVAMTGGQKHDGTLNVPAIAHQVHAEGVKRIVVVTDEPLKYPSDTRWPEGLTIHHRDVLDKVQRELREVTGTSILIYDQTCAAEKRRRRKRGTFPDPAKRVVINDLVCEGCGDCGVQSNCVSVQPLETEFGRKRAIDQSSCNKDFSCVKGFCPSFVTVLGGTLRKPGQVVQEHVPLLPEPTRPSIDTQVYSILVAGMGGTGVVTIGAILGMAAHLEGRGCGLLDMAGLAQKGGSVWSHLRFGPDPQSIKTIRIAAGGADLVLGCDLIVAGNAKTLAATRHGNTHVLANTQETMPGAFTRNADMQYPTQGLRSNIIEAVGQDHAEFVDAGRIATALLGDSIASNMFMLGFAYQRGLIPLTAVSIEAAIELNGTARKMNTDAFRWGRQAALDPQAVEQRLAARSNAQLAGVSPAPVITLDEQISTRQAYLSAYQNDAYAQRYVSLVQRVRNLEQSLSGQHDDLTRAVAKYYFKLLAIKDEYEVARLHTESGFLQRISEQFEGDYKLVFNLAPPMLSKRDGDTGLAKKSEFGAWVLPAFRVLAKLRFLRGSLFDPFGYTHERRQERALIERYETVVEEVLGTLTQQGGDSHHQTAVKLASLPEQIRGYGHVKARAMEAAFAQEAVLLDILRGRVIALKKVA</sequence>
<feature type="domain" description="DUF6537" evidence="3">
    <location>
        <begin position="940"/>
        <end position="1139"/>
    </location>
</feature>
<dbReference type="CDD" id="cd07034">
    <property type="entry name" value="TPP_PYR_PFOR_IOR-alpha_like"/>
    <property type="match status" value="1"/>
</dbReference>
<accession>A0A383RVK2</accession>
<gene>
    <name evidence="4" type="primary">iorB1</name>
    <name evidence="4" type="ORF">CCOS865_02783</name>
</gene>
<dbReference type="PANTHER" id="PTHR48084">
    <property type="entry name" value="2-OXOGLUTARATE OXIDOREDUCTASE SUBUNIT KORB-RELATED"/>
    <property type="match status" value="1"/>
</dbReference>
<evidence type="ECO:0000259" key="2">
    <source>
        <dbReference type="Pfam" id="PF01558"/>
    </source>
</evidence>
<dbReference type="SUPFAM" id="SSF53323">
    <property type="entry name" value="Pyruvate-ferredoxin oxidoreductase, PFOR, domain III"/>
    <property type="match status" value="1"/>
</dbReference>
<dbReference type="NCBIfam" id="NF009588">
    <property type="entry name" value="PRK13029.1"/>
    <property type="match status" value="1"/>
</dbReference>
<dbReference type="GO" id="GO:0043805">
    <property type="term" value="F:indolepyruvate ferredoxin oxidoreductase activity"/>
    <property type="evidence" value="ECO:0007669"/>
    <property type="project" value="UniProtKB-EC"/>
</dbReference>
<dbReference type="InterPro" id="IPR002869">
    <property type="entry name" value="Pyrv_flavodox_OxRed_cen"/>
</dbReference>
<dbReference type="Proteomes" id="UP000263595">
    <property type="component" value="Unassembled WGS sequence"/>
</dbReference>